<evidence type="ECO:0000256" key="2">
    <source>
        <dbReference type="ARBA" id="ARBA00022475"/>
    </source>
</evidence>
<comment type="subcellular location">
    <subcellularLocation>
        <location evidence="1">Membrane</location>
        <topology evidence="1">Multi-pass membrane protein</topology>
    </subcellularLocation>
</comment>
<evidence type="ECO:0000256" key="5">
    <source>
        <dbReference type="ARBA" id="ARBA00023136"/>
    </source>
</evidence>
<keyword evidence="8" id="KW-1185">Reference proteome</keyword>
<dbReference type="InterPro" id="IPR000537">
    <property type="entry name" value="UbiA_prenyltransferase"/>
</dbReference>
<gene>
    <name evidence="7" type="ORF">SAMN05444377_12021</name>
</gene>
<evidence type="ECO:0000313" key="8">
    <source>
        <dbReference type="Proteomes" id="UP000184147"/>
    </source>
</evidence>
<dbReference type="AlphaFoldDB" id="A0A1M5EM34"/>
<dbReference type="Gene3D" id="1.20.120.1780">
    <property type="entry name" value="UbiA prenyltransferase"/>
    <property type="match status" value="1"/>
</dbReference>
<name>A0A1M5EM34_9FLAO</name>
<dbReference type="OrthoDB" id="9811562at2"/>
<feature type="transmembrane region" description="Helical" evidence="6">
    <location>
        <begin position="246"/>
        <end position="268"/>
    </location>
</feature>
<dbReference type="PANTHER" id="PTHR42723:SF1">
    <property type="entry name" value="CHLOROPHYLL SYNTHASE, CHLOROPLASTIC"/>
    <property type="match status" value="1"/>
</dbReference>
<dbReference type="STRING" id="1124188.SAMN05444377_12021"/>
<dbReference type="Gene3D" id="1.10.357.140">
    <property type="entry name" value="UbiA prenyltransferase"/>
    <property type="match status" value="1"/>
</dbReference>
<protein>
    <submittedName>
        <fullName evidence="7">4-hydroxybenzoate polyprenyltransferase</fullName>
    </submittedName>
</protein>
<evidence type="ECO:0000256" key="4">
    <source>
        <dbReference type="ARBA" id="ARBA00022989"/>
    </source>
</evidence>
<dbReference type="NCBIfam" id="NF009512">
    <property type="entry name" value="PRK12872.1-1"/>
    <property type="match status" value="1"/>
</dbReference>
<dbReference type="Proteomes" id="UP000184147">
    <property type="component" value="Unassembled WGS sequence"/>
</dbReference>
<feature type="transmembrane region" description="Helical" evidence="6">
    <location>
        <begin position="222"/>
        <end position="240"/>
    </location>
</feature>
<evidence type="ECO:0000256" key="1">
    <source>
        <dbReference type="ARBA" id="ARBA00004141"/>
    </source>
</evidence>
<feature type="transmembrane region" description="Helical" evidence="6">
    <location>
        <begin position="41"/>
        <end position="62"/>
    </location>
</feature>
<keyword evidence="7" id="KW-0808">Transferase</keyword>
<evidence type="ECO:0000256" key="3">
    <source>
        <dbReference type="ARBA" id="ARBA00022692"/>
    </source>
</evidence>
<feature type="transmembrane region" description="Helical" evidence="6">
    <location>
        <begin position="111"/>
        <end position="129"/>
    </location>
</feature>
<feature type="transmembrane region" description="Helical" evidence="6">
    <location>
        <begin position="288"/>
        <end position="305"/>
    </location>
</feature>
<reference evidence="7 8" key="1">
    <citation type="submission" date="2016-11" db="EMBL/GenBank/DDBJ databases">
        <authorList>
            <person name="Jaros S."/>
            <person name="Januszkiewicz K."/>
            <person name="Wedrychowicz H."/>
        </authorList>
    </citation>
    <scope>NUCLEOTIDE SEQUENCE [LARGE SCALE GENOMIC DNA]</scope>
    <source>
        <strain evidence="7 8">DSM 25660</strain>
    </source>
</reference>
<feature type="transmembrane region" description="Helical" evidence="6">
    <location>
        <begin position="12"/>
        <end position="29"/>
    </location>
</feature>
<keyword evidence="4 6" id="KW-1133">Transmembrane helix</keyword>
<dbReference type="CDD" id="cd13961">
    <property type="entry name" value="PT_UbiA_DGGGPS"/>
    <property type="match status" value="1"/>
</dbReference>
<dbReference type="InterPro" id="IPR050475">
    <property type="entry name" value="Prenyltransferase_related"/>
</dbReference>
<keyword evidence="3 6" id="KW-0812">Transmembrane</keyword>
<dbReference type="PANTHER" id="PTHR42723">
    <property type="entry name" value="CHLOROPHYLL SYNTHASE"/>
    <property type="match status" value="1"/>
</dbReference>
<dbReference type="InterPro" id="IPR044878">
    <property type="entry name" value="UbiA_sf"/>
</dbReference>
<feature type="transmembrane region" description="Helical" evidence="6">
    <location>
        <begin position="136"/>
        <end position="156"/>
    </location>
</feature>
<accession>A0A1M5EM34</accession>
<evidence type="ECO:0000313" key="7">
    <source>
        <dbReference type="EMBL" id="SHF80363.1"/>
    </source>
</evidence>
<keyword evidence="5 6" id="KW-0472">Membrane</keyword>
<sequence>MNYFKLIRFQNLLLLAFMLLIFRYGFLMQQNIFLALTDIEYSLFILAMVCIAAGGYVINDIFDQEVDAHNKPERRIIGVSISEEKGYYAYGALSILGVALGFYLSNVIEKPGFAVFYVLVVALLYVYAASLKQMPVIGNLVVALLAGASILFIVIFDLYPVTYDGNRQTMKVMFDMLKDYALFAVVLTFLREIIKDQEDIEGDQQEGLQTLPIVLGQQKTNYVTALIALAAGAVLLIYTFTQVLEYKLWITVIYATVTVIAPLFWVAIKAWSAREKADYRLMSRVLKLIFFFGILSIAVLTYNVIQNAQTV</sequence>
<dbReference type="GO" id="GO:0016020">
    <property type="term" value="C:membrane"/>
    <property type="evidence" value="ECO:0007669"/>
    <property type="project" value="UniProtKB-SubCell"/>
</dbReference>
<proteinExistence type="predicted"/>
<dbReference type="RefSeq" id="WP_073365279.1">
    <property type="nucleotide sequence ID" value="NZ_FQVQ01000020.1"/>
</dbReference>
<dbReference type="EMBL" id="FQVQ01000020">
    <property type="protein sequence ID" value="SHF80363.1"/>
    <property type="molecule type" value="Genomic_DNA"/>
</dbReference>
<evidence type="ECO:0000256" key="6">
    <source>
        <dbReference type="SAM" id="Phobius"/>
    </source>
</evidence>
<dbReference type="GO" id="GO:0016765">
    <property type="term" value="F:transferase activity, transferring alkyl or aryl (other than methyl) groups"/>
    <property type="evidence" value="ECO:0007669"/>
    <property type="project" value="InterPro"/>
</dbReference>
<organism evidence="7 8">
    <name type="scientific">Flavobacterium fontis</name>
    <dbReference type="NCBI Taxonomy" id="1124188"/>
    <lineage>
        <taxon>Bacteria</taxon>
        <taxon>Pseudomonadati</taxon>
        <taxon>Bacteroidota</taxon>
        <taxon>Flavobacteriia</taxon>
        <taxon>Flavobacteriales</taxon>
        <taxon>Flavobacteriaceae</taxon>
        <taxon>Flavobacterium</taxon>
    </lineage>
</organism>
<keyword evidence="2" id="KW-1003">Cell membrane</keyword>
<dbReference type="Pfam" id="PF01040">
    <property type="entry name" value="UbiA"/>
    <property type="match status" value="1"/>
</dbReference>
<feature type="transmembrane region" description="Helical" evidence="6">
    <location>
        <begin position="87"/>
        <end position="105"/>
    </location>
</feature>